<dbReference type="EMBL" id="JASITI010000010">
    <property type="protein sequence ID" value="MDK9496098.1"/>
    <property type="molecule type" value="Genomic_DNA"/>
</dbReference>
<dbReference type="Proteomes" id="UP001223390">
    <property type="component" value="Unassembled WGS sequence"/>
</dbReference>
<name>A0ABT7GR90_9ACTN</name>
<reference evidence="1 2" key="1">
    <citation type="submission" date="2023-05" db="EMBL/GenBank/DDBJ databases">
        <title>Sequencing and Assembly of Streptomyces sp. NP73.</title>
        <authorList>
            <person name="Konwar A.N."/>
            <person name="Saikia K."/>
            <person name="Thakur D."/>
        </authorList>
    </citation>
    <scope>NUCLEOTIDE SEQUENCE [LARGE SCALE GENOMIC DNA]</scope>
    <source>
        <strain evidence="1 2">NP73</strain>
    </source>
</reference>
<sequence length="93" mass="10271">MTDWHWEYDPNADEVIKGLPAHVTAEVERLADELVALADVGVDITDIGEGGRKGVPGGLRRIPLLDDGWFYALPLPRLHMIAIVRVIPPYTDA</sequence>
<dbReference type="RefSeq" id="WP_285341632.1">
    <property type="nucleotide sequence ID" value="NZ_JASITI010000010.1"/>
</dbReference>
<evidence type="ECO:0008006" key="3">
    <source>
        <dbReference type="Google" id="ProtNLM"/>
    </source>
</evidence>
<proteinExistence type="predicted"/>
<evidence type="ECO:0000313" key="1">
    <source>
        <dbReference type="EMBL" id="MDK9496098.1"/>
    </source>
</evidence>
<comment type="caution">
    <text evidence="1">The sequence shown here is derived from an EMBL/GenBank/DDBJ whole genome shotgun (WGS) entry which is preliminary data.</text>
</comment>
<protein>
    <recommendedName>
        <fullName evidence="3">Toxin</fullName>
    </recommendedName>
</protein>
<accession>A0ABT7GR90</accession>
<gene>
    <name evidence="1" type="ORF">QEZ40_000438</name>
</gene>
<keyword evidence="2" id="KW-1185">Reference proteome</keyword>
<organism evidence="1 2">
    <name type="scientific">Streptomyces katrae</name>
    <dbReference type="NCBI Taxonomy" id="68223"/>
    <lineage>
        <taxon>Bacteria</taxon>
        <taxon>Bacillati</taxon>
        <taxon>Actinomycetota</taxon>
        <taxon>Actinomycetes</taxon>
        <taxon>Kitasatosporales</taxon>
        <taxon>Streptomycetaceae</taxon>
        <taxon>Streptomyces</taxon>
    </lineage>
</organism>
<evidence type="ECO:0000313" key="2">
    <source>
        <dbReference type="Proteomes" id="UP001223390"/>
    </source>
</evidence>